<comment type="caution">
    <text evidence="9">The sequence shown here is derived from an EMBL/GenBank/DDBJ whole genome shotgun (WGS) entry which is preliminary data.</text>
</comment>
<feature type="transmembrane region" description="Helical" evidence="7">
    <location>
        <begin position="174"/>
        <end position="192"/>
    </location>
</feature>
<evidence type="ECO:0000259" key="8">
    <source>
        <dbReference type="Pfam" id="PF03458"/>
    </source>
</evidence>
<feature type="transmembrane region" description="Helical" evidence="7">
    <location>
        <begin position="91"/>
        <end position="111"/>
    </location>
</feature>
<comment type="similarity">
    <text evidence="2">Belongs to the UPF0126 family.</text>
</comment>
<keyword evidence="5 7" id="KW-1133">Transmembrane helix</keyword>
<dbReference type="STRING" id="1461322.OJ16_17095"/>
<evidence type="ECO:0000313" key="9">
    <source>
        <dbReference type="EMBL" id="KII76502.1"/>
    </source>
</evidence>
<keyword evidence="3" id="KW-1003">Cell membrane</keyword>
<keyword evidence="6 7" id="KW-0472">Membrane</keyword>
<feature type="transmembrane region" description="Helical" evidence="7">
    <location>
        <begin position="150"/>
        <end position="168"/>
    </location>
</feature>
<comment type="subcellular location">
    <subcellularLocation>
        <location evidence="1">Cell membrane</location>
        <topology evidence="1">Multi-pass membrane protein</topology>
    </subcellularLocation>
</comment>
<reference evidence="9 10" key="1">
    <citation type="submission" date="2014-11" db="EMBL/GenBank/DDBJ databases">
        <title>Draft Genome Sequence of Vibrio piscirenalis strains CECT 8603T and CECT 8604, two marine Gammaproteobacterium isolated from cultured gilthead sea bream (Sparus aurata).</title>
        <authorList>
            <person name="Arahal D.R."/>
            <person name="Rodrigo-Torres L."/>
            <person name="Lucena T."/>
            <person name="Pujalte M.J."/>
        </authorList>
    </citation>
    <scope>NUCLEOTIDE SEQUENCE [LARGE SCALE GENOMIC DNA]</scope>
    <source>
        <strain evidence="9 10">DCR 1-4-2</strain>
    </source>
</reference>
<accession>A0A0C2NQQ3</accession>
<evidence type="ECO:0000313" key="10">
    <source>
        <dbReference type="Proteomes" id="UP000031672"/>
    </source>
</evidence>
<evidence type="ECO:0000256" key="7">
    <source>
        <dbReference type="SAM" id="Phobius"/>
    </source>
</evidence>
<dbReference type="RefSeq" id="WP_040992444.1">
    <property type="nucleotide sequence ID" value="NZ_JTKH01000024.1"/>
</dbReference>
<feature type="transmembrane region" description="Helical" evidence="7">
    <location>
        <begin position="117"/>
        <end position="138"/>
    </location>
</feature>
<evidence type="ECO:0000256" key="4">
    <source>
        <dbReference type="ARBA" id="ARBA00022692"/>
    </source>
</evidence>
<evidence type="ECO:0000256" key="1">
    <source>
        <dbReference type="ARBA" id="ARBA00004651"/>
    </source>
</evidence>
<dbReference type="Proteomes" id="UP000031672">
    <property type="component" value="Unassembled WGS sequence"/>
</dbReference>
<organism evidence="9 10">
    <name type="scientific">Vibrio renipiscarius</name>
    <dbReference type="NCBI Taxonomy" id="1461322"/>
    <lineage>
        <taxon>Bacteria</taxon>
        <taxon>Pseudomonadati</taxon>
        <taxon>Pseudomonadota</taxon>
        <taxon>Gammaproteobacteria</taxon>
        <taxon>Vibrionales</taxon>
        <taxon>Vibrionaceae</taxon>
        <taxon>Vibrio</taxon>
    </lineage>
</organism>
<evidence type="ECO:0000256" key="6">
    <source>
        <dbReference type="ARBA" id="ARBA00023136"/>
    </source>
</evidence>
<dbReference type="PANTHER" id="PTHR30506:SF3">
    <property type="entry name" value="UPF0126 INNER MEMBRANE PROTEIN YADS-RELATED"/>
    <property type="match status" value="1"/>
</dbReference>
<dbReference type="EMBL" id="JTKH01000024">
    <property type="protein sequence ID" value="KII76502.1"/>
    <property type="molecule type" value="Genomic_DNA"/>
</dbReference>
<evidence type="ECO:0000256" key="5">
    <source>
        <dbReference type="ARBA" id="ARBA00022989"/>
    </source>
</evidence>
<evidence type="ECO:0000256" key="3">
    <source>
        <dbReference type="ARBA" id="ARBA00022475"/>
    </source>
</evidence>
<sequence length="204" mass="22599">MFVHITEIICICAFALSAVLSEANKGKDIISVLVLGLVTALGGGTVRDVILSTDQVFWIQYPDYFWAAIVSSLIGFFIAEELRKLKAERLILLLDAIGISIFSILVTKKMIHQDYAAYVAITMGVITAVFGGVVRDIIVNRPTMFNNTEFYATPVIMGCSLFVLFSHLGMNVDVNTIVCIAFIIIFRVYIVVTKKSFPSYLLLK</sequence>
<dbReference type="Pfam" id="PF03458">
    <property type="entry name" value="Gly_transporter"/>
    <property type="match status" value="2"/>
</dbReference>
<evidence type="ECO:0000256" key="2">
    <source>
        <dbReference type="ARBA" id="ARBA00008193"/>
    </source>
</evidence>
<dbReference type="InterPro" id="IPR005115">
    <property type="entry name" value="Gly_transporter"/>
</dbReference>
<dbReference type="GO" id="GO:0005886">
    <property type="term" value="C:plasma membrane"/>
    <property type="evidence" value="ECO:0007669"/>
    <property type="project" value="UniProtKB-SubCell"/>
</dbReference>
<accession>A0A0C2NED9</accession>
<dbReference type="AlphaFoldDB" id="A0A0C2NED9"/>
<name>A0A0C2NED9_9VIBR</name>
<dbReference type="OrthoDB" id="9791874at2"/>
<gene>
    <name evidence="9" type="ORF">OJ16_17095</name>
</gene>
<feature type="domain" description="Glycine transporter" evidence="8">
    <location>
        <begin position="5"/>
        <end position="79"/>
    </location>
</feature>
<feature type="domain" description="Glycine transporter" evidence="8">
    <location>
        <begin position="93"/>
        <end position="166"/>
    </location>
</feature>
<keyword evidence="10" id="KW-1185">Reference proteome</keyword>
<dbReference type="PANTHER" id="PTHR30506">
    <property type="entry name" value="INNER MEMBRANE PROTEIN"/>
    <property type="match status" value="1"/>
</dbReference>
<proteinExistence type="inferred from homology"/>
<keyword evidence="4 7" id="KW-0812">Transmembrane</keyword>
<feature type="transmembrane region" description="Helical" evidence="7">
    <location>
        <begin position="64"/>
        <end position="79"/>
    </location>
</feature>
<protein>
    <recommendedName>
        <fullName evidence="8">Glycine transporter domain-containing protein</fullName>
    </recommendedName>
</protein>